<organism evidence="2 3">
    <name type="scientific">Streptomyces hazeniae</name>
    <dbReference type="NCBI Taxonomy" id="3075538"/>
    <lineage>
        <taxon>Bacteria</taxon>
        <taxon>Bacillati</taxon>
        <taxon>Actinomycetota</taxon>
        <taxon>Actinomycetes</taxon>
        <taxon>Kitasatosporales</taxon>
        <taxon>Streptomycetaceae</taxon>
        <taxon>Streptomyces</taxon>
    </lineage>
</organism>
<evidence type="ECO:0008006" key="4">
    <source>
        <dbReference type="Google" id="ProtNLM"/>
    </source>
</evidence>
<evidence type="ECO:0000256" key="1">
    <source>
        <dbReference type="SAM" id="MobiDB-lite"/>
    </source>
</evidence>
<proteinExistence type="predicted"/>
<reference evidence="3" key="1">
    <citation type="submission" date="2023-07" db="EMBL/GenBank/DDBJ databases">
        <title>30 novel species of actinomycetes from the DSMZ collection.</title>
        <authorList>
            <person name="Nouioui I."/>
        </authorList>
    </citation>
    <scope>NUCLEOTIDE SEQUENCE [LARGE SCALE GENOMIC DNA]</scope>
    <source>
        <strain evidence="3">DSM 42041</strain>
    </source>
</reference>
<accession>A0ABU2NNI2</accession>
<feature type="region of interest" description="Disordered" evidence="1">
    <location>
        <begin position="26"/>
        <end position="50"/>
    </location>
</feature>
<sequence length="106" mass="12130">MGRTKVETKELTAAADALVGIRSQLRRKDNEADDTTRAAGPKINKAGGWKTPQGLVTFADRWNRQVKHLHDRLDGISRKLHDSEVKYTEREKQESANQEKIRQDFD</sequence>
<dbReference type="Gene3D" id="1.10.287.1060">
    <property type="entry name" value="ESAT-6-like"/>
    <property type="match status" value="1"/>
</dbReference>
<protein>
    <recommendedName>
        <fullName evidence="4">Excreted virulence factor EspC (Type VII ESX diderm)</fullName>
    </recommendedName>
</protein>
<feature type="region of interest" description="Disordered" evidence="1">
    <location>
        <begin position="77"/>
        <end position="106"/>
    </location>
</feature>
<dbReference type="EMBL" id="JAVREQ010000003">
    <property type="protein sequence ID" value="MDT0378325.1"/>
    <property type="molecule type" value="Genomic_DNA"/>
</dbReference>
<dbReference type="RefSeq" id="WP_311672226.1">
    <property type="nucleotide sequence ID" value="NZ_JAVREQ010000003.1"/>
</dbReference>
<gene>
    <name evidence="2" type="ORF">RM572_05965</name>
</gene>
<keyword evidence="3" id="KW-1185">Reference proteome</keyword>
<evidence type="ECO:0000313" key="2">
    <source>
        <dbReference type="EMBL" id="MDT0378325.1"/>
    </source>
</evidence>
<name>A0ABU2NNI2_9ACTN</name>
<evidence type="ECO:0000313" key="3">
    <source>
        <dbReference type="Proteomes" id="UP001183414"/>
    </source>
</evidence>
<dbReference type="Proteomes" id="UP001183414">
    <property type="component" value="Unassembled WGS sequence"/>
</dbReference>
<comment type="caution">
    <text evidence="2">The sequence shown here is derived from an EMBL/GenBank/DDBJ whole genome shotgun (WGS) entry which is preliminary data.</text>
</comment>
<feature type="compositionally biased region" description="Basic and acidic residues" evidence="1">
    <location>
        <begin position="26"/>
        <end position="36"/>
    </location>
</feature>